<comment type="caution">
    <text evidence="1">The sequence shown here is derived from an EMBL/GenBank/DDBJ whole genome shotgun (WGS) entry which is preliminary data.</text>
</comment>
<accession>A0ABS6NLJ1</accession>
<organism evidence="1 2">
    <name type="scientific">Advenella alkanexedens</name>
    <dbReference type="NCBI Taxonomy" id="1481665"/>
    <lineage>
        <taxon>Bacteria</taxon>
        <taxon>Pseudomonadati</taxon>
        <taxon>Pseudomonadota</taxon>
        <taxon>Betaproteobacteria</taxon>
        <taxon>Burkholderiales</taxon>
        <taxon>Alcaligenaceae</taxon>
    </lineage>
</organism>
<dbReference type="EMBL" id="JAHSPR010000002">
    <property type="protein sequence ID" value="MBV4396502.1"/>
    <property type="molecule type" value="Genomic_DNA"/>
</dbReference>
<sequence length="61" mass="6809">MELQRSFRAVTEALDQIPEAETEGFLARLALILANELADADRVENAVQRALAPVKTKEKEQ</sequence>
<evidence type="ECO:0008006" key="3">
    <source>
        <dbReference type="Google" id="ProtNLM"/>
    </source>
</evidence>
<evidence type="ECO:0000313" key="1">
    <source>
        <dbReference type="EMBL" id="MBV4396502.1"/>
    </source>
</evidence>
<dbReference type="Proteomes" id="UP000722165">
    <property type="component" value="Unassembled WGS sequence"/>
</dbReference>
<dbReference type="RefSeq" id="WP_217734660.1">
    <property type="nucleotide sequence ID" value="NZ_JAHSPR010000002.1"/>
</dbReference>
<proteinExistence type="predicted"/>
<keyword evidence="2" id="KW-1185">Reference proteome</keyword>
<evidence type="ECO:0000313" key="2">
    <source>
        <dbReference type="Proteomes" id="UP000722165"/>
    </source>
</evidence>
<name>A0ABS6NLJ1_9BURK</name>
<gene>
    <name evidence="1" type="ORF">KU392_04410</name>
</gene>
<reference evidence="1 2" key="1">
    <citation type="submission" date="2021-06" db="EMBL/GenBank/DDBJ databases">
        <authorList>
            <person name="Lu T."/>
            <person name="Wang Q."/>
            <person name="Han X."/>
        </authorList>
    </citation>
    <scope>NUCLEOTIDE SEQUENCE [LARGE SCALE GENOMIC DNA]</scope>
    <source>
        <strain evidence="1 2">LAM0050</strain>
    </source>
</reference>
<protein>
    <recommendedName>
        <fullName evidence="3">DUF2783 domain-containing protein</fullName>
    </recommendedName>
</protein>